<dbReference type="SUPFAM" id="SSF51556">
    <property type="entry name" value="Metallo-dependent hydrolases"/>
    <property type="match status" value="1"/>
</dbReference>
<keyword evidence="2" id="KW-0482">Metalloprotease</keyword>
<protein>
    <recommendedName>
        <fullName evidence="2">Dipeptidase</fullName>
        <ecNumber evidence="2">3.4.13.19</ecNumber>
    </recommendedName>
</protein>
<dbReference type="InterPro" id="IPR032466">
    <property type="entry name" value="Metal_Hydrolase"/>
</dbReference>
<keyword evidence="4" id="KW-1185">Reference proteome</keyword>
<keyword evidence="2" id="KW-0862">Zinc</keyword>
<name>A0ABR0SLY2_9HYPO</name>
<dbReference type="CDD" id="cd01301">
    <property type="entry name" value="rDP_like"/>
    <property type="match status" value="1"/>
</dbReference>
<keyword evidence="1 2" id="KW-0224">Dipeptidase</keyword>
<dbReference type="PROSITE" id="PS51365">
    <property type="entry name" value="RENAL_DIPEPTIDASE_2"/>
    <property type="match status" value="1"/>
</dbReference>
<dbReference type="EMBL" id="JAVFKD010000012">
    <property type="protein sequence ID" value="KAK5993178.1"/>
    <property type="molecule type" value="Genomic_DNA"/>
</dbReference>
<dbReference type="PANTHER" id="PTHR10443">
    <property type="entry name" value="MICROSOMAL DIPEPTIDASE"/>
    <property type="match status" value="1"/>
</dbReference>
<dbReference type="InterPro" id="IPR008257">
    <property type="entry name" value="Pept_M19"/>
</dbReference>
<dbReference type="Proteomes" id="UP001338125">
    <property type="component" value="Unassembled WGS sequence"/>
</dbReference>
<organism evidence="3 4">
    <name type="scientific">Cladobotryum mycophilum</name>
    <dbReference type="NCBI Taxonomy" id="491253"/>
    <lineage>
        <taxon>Eukaryota</taxon>
        <taxon>Fungi</taxon>
        <taxon>Dikarya</taxon>
        <taxon>Ascomycota</taxon>
        <taxon>Pezizomycotina</taxon>
        <taxon>Sordariomycetes</taxon>
        <taxon>Hypocreomycetidae</taxon>
        <taxon>Hypocreales</taxon>
        <taxon>Hypocreaceae</taxon>
        <taxon>Cladobotryum</taxon>
    </lineage>
</organism>
<gene>
    <name evidence="3" type="ORF">PT974_06606</name>
</gene>
<keyword evidence="2" id="KW-0378">Hydrolase</keyword>
<dbReference type="PANTHER" id="PTHR10443:SF12">
    <property type="entry name" value="DIPEPTIDASE"/>
    <property type="match status" value="1"/>
</dbReference>
<comment type="caution">
    <text evidence="3">The sequence shown here is derived from an EMBL/GenBank/DDBJ whole genome shotgun (WGS) entry which is preliminary data.</text>
</comment>
<comment type="cofactor">
    <cofactor evidence="2">
        <name>Zn(2+)</name>
        <dbReference type="ChEBI" id="CHEBI:29105"/>
    </cofactor>
</comment>
<reference evidence="3 4" key="1">
    <citation type="submission" date="2024-01" db="EMBL/GenBank/DDBJ databases">
        <title>Complete genome of Cladobotryum mycophilum ATHUM6906.</title>
        <authorList>
            <person name="Christinaki A.C."/>
            <person name="Myridakis A.I."/>
            <person name="Kouvelis V.N."/>
        </authorList>
    </citation>
    <scope>NUCLEOTIDE SEQUENCE [LARGE SCALE GENOMIC DNA]</scope>
    <source>
        <strain evidence="3 4">ATHUM6906</strain>
    </source>
</reference>
<evidence type="ECO:0000256" key="1">
    <source>
        <dbReference type="ARBA" id="ARBA00022997"/>
    </source>
</evidence>
<dbReference type="Pfam" id="PF01244">
    <property type="entry name" value="Peptidase_M19"/>
    <property type="match status" value="1"/>
</dbReference>
<sequence>MERKVDSVEIESQNHRTRPRRLTPGKIIGAVLVTLAAFRLLSGPAYECSHWRSQDPSSQAQSLEERAQKILSTTPLIDGHIDFAEVLRGFYHNRIDQDKFHHEFENGKLPGHVDLARLRHGLSGGAFWSVFAPCPANGSDFSDENYYGSVQYTMQEIDVMNKLFAAYPNDFAPKVNSAGALDAFKSGKLISPLGVEGLHQIGNSAGTLRLFHDLGARYATLTHNCHNIYADAALLENPFRKSTPLWGGVSPLGRQMVHEMNRIGMIVDLAHVSEDTMVHVLGGRDDWSGSRAPVIFSHSSAYSLCPHPRNVKDHVLQLVKKHNSVVMANIATSFIACADNGNANGVPDEVPGEATLGRFVEHIMHIGNLIGYDHVGVGTDFDGIPTTPLGMDDVSKYPDLVAELLRRGVSDEDAAKVVGGNVLRVWRDVDAVAVQMKAEGAPILEDDLKNP</sequence>
<comment type="catalytic activity">
    <reaction evidence="2">
        <text>an L-aminoacyl-L-amino acid + H2O = 2 an L-alpha-amino acid</text>
        <dbReference type="Rhea" id="RHEA:48940"/>
        <dbReference type="ChEBI" id="CHEBI:15377"/>
        <dbReference type="ChEBI" id="CHEBI:59869"/>
        <dbReference type="ChEBI" id="CHEBI:77460"/>
        <dbReference type="EC" id="3.4.13.19"/>
    </reaction>
</comment>
<evidence type="ECO:0000313" key="4">
    <source>
        <dbReference type="Proteomes" id="UP001338125"/>
    </source>
</evidence>
<evidence type="ECO:0000313" key="3">
    <source>
        <dbReference type="EMBL" id="KAK5993178.1"/>
    </source>
</evidence>
<accession>A0ABR0SLY2</accession>
<keyword evidence="2" id="KW-0645">Protease</keyword>
<dbReference type="Gene3D" id="3.20.20.140">
    <property type="entry name" value="Metal-dependent hydrolases"/>
    <property type="match status" value="1"/>
</dbReference>
<evidence type="ECO:0000256" key="2">
    <source>
        <dbReference type="RuleBase" id="RU341113"/>
    </source>
</evidence>
<dbReference type="EC" id="3.4.13.19" evidence="2"/>
<proteinExistence type="inferred from homology"/>
<keyword evidence="2" id="KW-0479">Metal-binding</keyword>
<comment type="similarity">
    <text evidence="2">Belongs to the metallo-dependent hydrolases superfamily. Peptidase M19 family.</text>
</comment>